<dbReference type="SUPFAM" id="SSF69572">
    <property type="entry name" value="Activating enzymes of the ubiquitin-like proteins"/>
    <property type="match status" value="1"/>
</dbReference>
<proteinExistence type="predicted"/>
<sequence length="601" mass="66547">MKSPNDEEIPDVLHPVTSLLRIGVGPVTALEGWKEWRRGFFSLPLVARVTISPGQSFPAESRWHLVVSSGSYPADIFILPDKVAGPNLTFPHQAAVYSRDGKEPWLNGEPCLTDPTAAFGDRHGSRPEPIALADRLIWKVERFSRWCELAAAGRLHNPGDHFELPPLSGHTNPMTIGFHETEGDLVRWTQGAARAGIVHLVSVSSSSKVLAAQSWRTTEDDLLHMPDWGLLIKNQSPGQIPAIWFLLEEIPIIGAWQLPRTYRELSERLAGETIDLAKSLAVLGQSMRKRNISRPAVIMFGFPIPRFFGDAPSRIHWLAICDVRLTRKNSARNGFRSSEANRQRFDRDLARSAKALSWATCENWAPDQIRTRLRSAPGSQPKMLLIGAGALGSQVAETLMRTGVRDIDVRDRDELAAGNLCRHALDLTMIAVNKAAALAAQLNRLQPDGRARGDDRAFPTVGPDGPENADDYDVILDCTGENKLLRSLSMIPWKSEKLFISLSVNWGARGLMFWSSRGASFPAVDATERLEALARKFRPEGIDERFEGIGCWHPVFPADAADIRIWAGMGARYVLDQIEGGPEGCGIYFFNDDRTIGLEHG</sequence>
<name>Q3J4T6_CERS4</name>
<feature type="domain" description="THIF-type NAD/FAD binding fold" evidence="1">
    <location>
        <begin position="382"/>
        <end position="501"/>
    </location>
</feature>
<dbReference type="KEGG" id="rsp:RSP_2047"/>
<protein>
    <submittedName>
        <fullName evidence="3">ThiF family protein</fullName>
    </submittedName>
</protein>
<dbReference type="GO" id="GO:0008641">
    <property type="term" value="F:ubiquitin-like modifier activating enzyme activity"/>
    <property type="evidence" value="ECO:0007669"/>
    <property type="project" value="InterPro"/>
</dbReference>
<dbReference type="EnsemblBacteria" id="ABA78198">
    <property type="protein sequence ID" value="ABA78198"/>
    <property type="gene ID" value="RSP_2047"/>
</dbReference>
<feature type="domain" description="Cap2 central linker" evidence="2">
    <location>
        <begin position="153"/>
        <end position="364"/>
    </location>
</feature>
<evidence type="ECO:0000313" key="4">
    <source>
        <dbReference type="Proteomes" id="UP000002703"/>
    </source>
</evidence>
<evidence type="ECO:0000259" key="2">
    <source>
        <dbReference type="Pfam" id="PF26398"/>
    </source>
</evidence>
<dbReference type="eggNOG" id="COG0476">
    <property type="taxonomic scope" value="Bacteria"/>
</dbReference>
<dbReference type="PATRIC" id="fig|272943.9.peg.934"/>
<dbReference type="InterPro" id="IPR000594">
    <property type="entry name" value="ThiF_NAD_FAD-bd"/>
</dbReference>
<dbReference type="AlphaFoldDB" id="Q3J4T6"/>
<keyword evidence="4" id="KW-1185">Reference proteome</keyword>
<gene>
    <name evidence="3" type="ORF">RSP_2047</name>
</gene>
<dbReference type="EMBL" id="CP000143">
    <property type="protein sequence ID" value="ABA78198.1"/>
    <property type="molecule type" value="Genomic_DNA"/>
</dbReference>
<evidence type="ECO:0000313" key="3">
    <source>
        <dbReference type="EMBL" id="ABA78198.1"/>
    </source>
</evidence>
<accession>Q3J4T6</accession>
<dbReference type="Gene3D" id="3.40.50.720">
    <property type="entry name" value="NAD(P)-binding Rossmann-like Domain"/>
    <property type="match status" value="1"/>
</dbReference>
<dbReference type="Pfam" id="PF26398">
    <property type="entry name" value="Cap2_linker"/>
    <property type="match status" value="1"/>
</dbReference>
<dbReference type="InterPro" id="IPR035985">
    <property type="entry name" value="Ubiquitin-activating_enz"/>
</dbReference>
<reference evidence="4" key="1">
    <citation type="submission" date="2005-09" db="EMBL/GenBank/DDBJ databases">
        <title>Complete sequence of chromosome 1 of Rhodobacter sphaeroides 2.4.1.</title>
        <authorList>
            <person name="Copeland A."/>
            <person name="Lucas S."/>
            <person name="Lapidus A."/>
            <person name="Barry K."/>
            <person name="Detter J.C."/>
            <person name="Glavina T."/>
            <person name="Hammon N."/>
            <person name="Israni S."/>
            <person name="Pitluck S."/>
            <person name="Richardson P."/>
            <person name="Mackenzie C."/>
            <person name="Choudhary M."/>
            <person name="Larimer F."/>
            <person name="Hauser L.J."/>
            <person name="Land M."/>
            <person name="Donohue T.J."/>
            <person name="Kaplan S."/>
        </authorList>
    </citation>
    <scope>NUCLEOTIDE SEQUENCE [LARGE SCALE GENOMIC DNA]</scope>
    <source>
        <strain evidence="4">ATCC 17023 / DSM 158 / JCM 6121 / CCUG 31486 / LMG 2827 / NBRC 12203 / NCIMB 8253 / ATH 2.4.1.</strain>
    </source>
</reference>
<dbReference type="STRING" id="272943.RSP_2047"/>
<dbReference type="Pfam" id="PF00899">
    <property type="entry name" value="ThiF"/>
    <property type="match status" value="1"/>
</dbReference>
<dbReference type="InterPro" id="IPR058964">
    <property type="entry name" value="Cap2_linker"/>
</dbReference>
<dbReference type="OrthoDB" id="891532at2"/>
<evidence type="ECO:0000259" key="1">
    <source>
        <dbReference type="Pfam" id="PF00899"/>
    </source>
</evidence>
<dbReference type="Proteomes" id="UP000002703">
    <property type="component" value="Chromosome 1"/>
</dbReference>
<organism evidence="3 4">
    <name type="scientific">Cereibacter sphaeroides (strain ATCC 17023 / DSM 158 / JCM 6121 / CCUG 31486 / LMG 2827 / NBRC 12203 / NCIMB 8253 / ATH 2.4.1.)</name>
    <name type="common">Rhodobacter sphaeroides</name>
    <dbReference type="NCBI Taxonomy" id="272943"/>
    <lineage>
        <taxon>Bacteria</taxon>
        <taxon>Pseudomonadati</taxon>
        <taxon>Pseudomonadota</taxon>
        <taxon>Alphaproteobacteria</taxon>
        <taxon>Rhodobacterales</taxon>
        <taxon>Paracoccaceae</taxon>
        <taxon>Cereibacter</taxon>
    </lineage>
</organism>